<dbReference type="AlphaFoldDB" id="A0A4S4KR08"/>
<gene>
    <name evidence="1" type="ORF">EW026_g1857</name>
</gene>
<proteinExistence type="predicted"/>
<comment type="caution">
    <text evidence="1">The sequence shown here is derived from an EMBL/GenBank/DDBJ whole genome shotgun (WGS) entry which is preliminary data.</text>
</comment>
<dbReference type="EMBL" id="SGPJ01000042">
    <property type="protein sequence ID" value="THH00731.1"/>
    <property type="molecule type" value="Genomic_DNA"/>
</dbReference>
<protein>
    <submittedName>
        <fullName evidence="1">Uncharacterized protein</fullName>
    </submittedName>
</protein>
<accession>A0A4S4KR08</accession>
<evidence type="ECO:0000313" key="1">
    <source>
        <dbReference type="EMBL" id="THH00731.1"/>
    </source>
</evidence>
<dbReference type="Proteomes" id="UP000309038">
    <property type="component" value="Unassembled WGS sequence"/>
</dbReference>
<sequence>MWAPLLDEVITKAIHFSGWTGPDGVNFEFEREETHKNAHVGERSLFIRGLFEARSHMDPDSPAARLIESYITIQVCIQIG</sequence>
<evidence type="ECO:0000313" key="2">
    <source>
        <dbReference type="Proteomes" id="UP000309038"/>
    </source>
</evidence>
<reference evidence="1 2" key="1">
    <citation type="submission" date="2019-02" db="EMBL/GenBank/DDBJ databases">
        <title>Genome sequencing of the rare red list fungi Phlebia centrifuga.</title>
        <authorList>
            <person name="Buettner E."/>
            <person name="Kellner H."/>
        </authorList>
    </citation>
    <scope>NUCLEOTIDE SEQUENCE [LARGE SCALE GENOMIC DNA]</scope>
    <source>
        <strain evidence="1 2">DSM 108282</strain>
    </source>
</reference>
<organism evidence="1 2">
    <name type="scientific">Hermanssonia centrifuga</name>
    <dbReference type="NCBI Taxonomy" id="98765"/>
    <lineage>
        <taxon>Eukaryota</taxon>
        <taxon>Fungi</taxon>
        <taxon>Dikarya</taxon>
        <taxon>Basidiomycota</taxon>
        <taxon>Agaricomycotina</taxon>
        <taxon>Agaricomycetes</taxon>
        <taxon>Polyporales</taxon>
        <taxon>Meruliaceae</taxon>
        <taxon>Hermanssonia</taxon>
    </lineage>
</organism>
<name>A0A4S4KR08_9APHY</name>
<keyword evidence="2" id="KW-1185">Reference proteome</keyword>